<name>A0AA38MAC0_9CUCU</name>
<dbReference type="EMBL" id="JALNTZ010000006">
    <property type="protein sequence ID" value="KAJ3649475.1"/>
    <property type="molecule type" value="Genomic_DNA"/>
</dbReference>
<accession>A0AA38MAC0</accession>
<evidence type="ECO:0000313" key="1">
    <source>
        <dbReference type="EMBL" id="KAJ3649475.1"/>
    </source>
</evidence>
<dbReference type="Proteomes" id="UP001168821">
    <property type="component" value="Unassembled WGS sequence"/>
</dbReference>
<sequence length="116" mass="13335">MRARQGEPERMIHAVANAFTRSCDRGIDPNKYVRSASWLQCLVPLPCLCPWSMVHVPCRTEFSLMYRYQSDSVRSASARSWNGSRQCETLQLTYTLERLSCLALPRSRSASYLYPP</sequence>
<comment type="caution">
    <text evidence="1">The sequence shown here is derived from an EMBL/GenBank/DDBJ whole genome shotgun (WGS) entry which is preliminary data.</text>
</comment>
<protein>
    <submittedName>
        <fullName evidence="1">Uncharacterized protein</fullName>
    </submittedName>
</protein>
<dbReference type="AlphaFoldDB" id="A0AA38MAC0"/>
<reference evidence="1" key="1">
    <citation type="journal article" date="2023" name="G3 (Bethesda)">
        <title>Whole genome assemblies of Zophobas morio and Tenebrio molitor.</title>
        <authorList>
            <person name="Kaur S."/>
            <person name="Stinson S.A."/>
            <person name="diCenzo G.C."/>
        </authorList>
    </citation>
    <scope>NUCLEOTIDE SEQUENCE</scope>
    <source>
        <strain evidence="1">QUZm001</strain>
    </source>
</reference>
<evidence type="ECO:0000313" key="2">
    <source>
        <dbReference type="Proteomes" id="UP001168821"/>
    </source>
</evidence>
<keyword evidence="2" id="KW-1185">Reference proteome</keyword>
<gene>
    <name evidence="1" type="ORF">Zmor_021215</name>
</gene>
<proteinExistence type="predicted"/>
<organism evidence="1 2">
    <name type="scientific">Zophobas morio</name>
    <dbReference type="NCBI Taxonomy" id="2755281"/>
    <lineage>
        <taxon>Eukaryota</taxon>
        <taxon>Metazoa</taxon>
        <taxon>Ecdysozoa</taxon>
        <taxon>Arthropoda</taxon>
        <taxon>Hexapoda</taxon>
        <taxon>Insecta</taxon>
        <taxon>Pterygota</taxon>
        <taxon>Neoptera</taxon>
        <taxon>Endopterygota</taxon>
        <taxon>Coleoptera</taxon>
        <taxon>Polyphaga</taxon>
        <taxon>Cucujiformia</taxon>
        <taxon>Tenebrionidae</taxon>
        <taxon>Zophobas</taxon>
    </lineage>
</organism>